<protein>
    <recommendedName>
        <fullName evidence="3">6-bladed beta-propeller</fullName>
    </recommendedName>
</protein>
<comment type="caution">
    <text evidence="1">The sequence shown here is derived from an EMBL/GenBank/DDBJ whole genome shotgun (WGS) entry which is preliminary data.</text>
</comment>
<dbReference type="AlphaFoldDB" id="V4H155"/>
<accession>V4H155</accession>
<reference evidence="1 2" key="1">
    <citation type="submission" date="2013-07" db="EMBL/GenBank/DDBJ databases">
        <title>Draft genome sequence of Pseudoalteromonas luteoviolacea 2ta16.</title>
        <authorList>
            <person name="Allen E.E."/>
            <person name="Azam F."/>
            <person name="Podell S."/>
        </authorList>
    </citation>
    <scope>NUCLEOTIDE SEQUENCE [LARGE SCALE GENOMIC DNA]</scope>
    <source>
        <strain evidence="1 2">2ta16</strain>
    </source>
</reference>
<dbReference type="SUPFAM" id="SSF101898">
    <property type="entry name" value="NHL repeat"/>
    <property type="match status" value="1"/>
</dbReference>
<proteinExistence type="predicted"/>
<dbReference type="Proteomes" id="UP000017820">
    <property type="component" value="Unassembled WGS sequence"/>
</dbReference>
<dbReference type="EMBL" id="AUSV01000128">
    <property type="protein sequence ID" value="ESP91181.1"/>
    <property type="molecule type" value="Genomic_DNA"/>
</dbReference>
<sequence>MERREFIKSSVLLGTTSMLMASKSFVAHSKASEYKYTERLSEQELTLSKLDYPSSLVENPQKKIVKVRLKPQIARRYSNKTYILFESSNSIDIYDEHGRKISEIPLMVHVKDFTIDEKRQRVFVIGETAFTVYTLDFNGEILGSFGEFGVELKHQLSGIKSITCDKAGHVHILNTYSNDIKKFDSQGVYLMSYAPTSLTKQPKLLSVDGYDFIEVVGGKFADTVYKFDISGRSIG</sequence>
<evidence type="ECO:0000313" key="2">
    <source>
        <dbReference type="Proteomes" id="UP000017820"/>
    </source>
</evidence>
<name>V4H155_PSEL2</name>
<organism evidence="1 2">
    <name type="scientific">Pseudoalteromonas luteoviolacea (strain 2ta16)</name>
    <dbReference type="NCBI Taxonomy" id="1353533"/>
    <lineage>
        <taxon>Bacteria</taxon>
        <taxon>Pseudomonadati</taxon>
        <taxon>Pseudomonadota</taxon>
        <taxon>Gammaproteobacteria</taxon>
        <taxon>Alteromonadales</taxon>
        <taxon>Pseudoalteromonadaceae</taxon>
        <taxon>Pseudoalteromonas</taxon>
    </lineage>
</organism>
<gene>
    <name evidence="1" type="ORF">PL2TA16_01188</name>
</gene>
<dbReference type="Gene3D" id="2.120.10.30">
    <property type="entry name" value="TolB, C-terminal domain"/>
    <property type="match status" value="1"/>
</dbReference>
<dbReference type="PATRIC" id="fig|1353533.3.peg.4609"/>
<evidence type="ECO:0008006" key="3">
    <source>
        <dbReference type="Google" id="ProtNLM"/>
    </source>
</evidence>
<dbReference type="GeneID" id="29918725"/>
<dbReference type="RefSeq" id="WP_023401445.1">
    <property type="nucleotide sequence ID" value="NZ_AUSV01000128.1"/>
</dbReference>
<evidence type="ECO:0000313" key="1">
    <source>
        <dbReference type="EMBL" id="ESP91181.1"/>
    </source>
</evidence>
<dbReference type="InterPro" id="IPR011042">
    <property type="entry name" value="6-blade_b-propeller_TolB-like"/>
</dbReference>